<reference evidence="12" key="2">
    <citation type="journal article" date="2021" name="PeerJ">
        <title>Extensive microbial diversity within the chicken gut microbiome revealed by metagenomics and culture.</title>
        <authorList>
            <person name="Gilroy R."/>
            <person name="Ravi A."/>
            <person name="Getino M."/>
            <person name="Pursley I."/>
            <person name="Horton D.L."/>
            <person name="Alikhan N.F."/>
            <person name="Baker D."/>
            <person name="Gharbi K."/>
            <person name="Hall N."/>
            <person name="Watson M."/>
            <person name="Adriaenssens E.M."/>
            <person name="Foster-Nyarko E."/>
            <person name="Jarju S."/>
            <person name="Secka A."/>
            <person name="Antonio M."/>
            <person name="Oren A."/>
            <person name="Chaudhuri R.R."/>
            <person name="La Ragione R."/>
            <person name="Hildebrand F."/>
            <person name="Pallen M.J."/>
        </authorList>
    </citation>
    <scope>NUCLEOTIDE SEQUENCE</scope>
    <source>
        <strain evidence="12">ChiHcec3-11533</strain>
    </source>
</reference>
<comment type="caution">
    <text evidence="12">The sequence shown here is derived from an EMBL/GenBank/DDBJ whole genome shotgun (WGS) entry which is preliminary data.</text>
</comment>
<comment type="pathway">
    <text evidence="9">Protein modification; lipoprotein biosynthesis (signal peptide cleavage).</text>
</comment>
<feature type="transmembrane region" description="Helical" evidence="9">
    <location>
        <begin position="127"/>
        <end position="149"/>
    </location>
</feature>
<comment type="function">
    <text evidence="9 10">This protein specifically catalyzes the removal of signal peptides from prolipoproteins.</text>
</comment>
<feature type="active site" evidence="9">
    <location>
        <position position="132"/>
    </location>
</feature>
<keyword evidence="2 9" id="KW-1003">Cell membrane</keyword>
<comment type="subcellular location">
    <subcellularLocation>
        <location evidence="9">Cell membrane</location>
        <topology evidence="9">Multi-pass membrane protein</topology>
    </subcellularLocation>
</comment>
<accession>A0A9D1I9L1</accession>
<dbReference type="PROSITE" id="PS00855">
    <property type="entry name" value="SPASE_II"/>
    <property type="match status" value="1"/>
</dbReference>
<evidence type="ECO:0000313" key="13">
    <source>
        <dbReference type="Proteomes" id="UP000824072"/>
    </source>
</evidence>
<sequence length="157" mass="17454">MRFRNGCRGWWIAAAVIVADRVTKALSFSLPERGARQLVPGILQLRRVENYGAAFGLFSGRMIFLAALILVISALLIFFLFRFPDWSKTARAGLWLVLAGGLSNLYDRFAYGFVADFLEFSFIKFPVFNLADIAIVVGCGLLLLAVTVLDGRRSRDA</sequence>
<keyword evidence="4 9" id="KW-0812">Transmembrane</keyword>
<dbReference type="EC" id="3.4.23.36" evidence="9"/>
<dbReference type="GO" id="GO:0005886">
    <property type="term" value="C:plasma membrane"/>
    <property type="evidence" value="ECO:0007669"/>
    <property type="project" value="UniProtKB-SubCell"/>
</dbReference>
<comment type="caution">
    <text evidence="9">Lacks conserved residue(s) required for the propagation of feature annotation.</text>
</comment>
<keyword evidence="8 9" id="KW-0472">Membrane</keyword>
<evidence type="ECO:0000256" key="4">
    <source>
        <dbReference type="ARBA" id="ARBA00022692"/>
    </source>
</evidence>
<evidence type="ECO:0000256" key="5">
    <source>
        <dbReference type="ARBA" id="ARBA00022750"/>
    </source>
</evidence>
<keyword evidence="5 9" id="KW-0064">Aspartyl protease</keyword>
<dbReference type="Proteomes" id="UP000824072">
    <property type="component" value="Unassembled WGS sequence"/>
</dbReference>
<dbReference type="NCBIfam" id="TIGR00077">
    <property type="entry name" value="lspA"/>
    <property type="match status" value="1"/>
</dbReference>
<evidence type="ECO:0000256" key="8">
    <source>
        <dbReference type="ARBA" id="ARBA00023136"/>
    </source>
</evidence>
<protein>
    <recommendedName>
        <fullName evidence="9">Lipoprotein signal peptidase</fullName>
        <ecNumber evidence="9">3.4.23.36</ecNumber>
    </recommendedName>
    <alternativeName>
        <fullName evidence="9">Prolipoprotein signal peptidase</fullName>
    </alternativeName>
    <alternativeName>
        <fullName evidence="9">Signal peptidase II</fullName>
        <shortName evidence="9">SPase II</shortName>
    </alternativeName>
</protein>
<organism evidence="12 13">
    <name type="scientific">Candidatus Pullichristensenella excrementigallinarum</name>
    <dbReference type="NCBI Taxonomy" id="2840907"/>
    <lineage>
        <taxon>Bacteria</taxon>
        <taxon>Bacillati</taxon>
        <taxon>Bacillota</taxon>
        <taxon>Clostridia</taxon>
        <taxon>Candidatus Pullichristensenella</taxon>
    </lineage>
</organism>
<name>A0A9D1I9L1_9FIRM</name>
<dbReference type="GO" id="GO:0004190">
    <property type="term" value="F:aspartic-type endopeptidase activity"/>
    <property type="evidence" value="ECO:0007669"/>
    <property type="project" value="UniProtKB-UniRule"/>
</dbReference>
<comment type="similarity">
    <text evidence="1 9 11">Belongs to the peptidase A8 family.</text>
</comment>
<evidence type="ECO:0000313" key="12">
    <source>
        <dbReference type="EMBL" id="HIU33045.1"/>
    </source>
</evidence>
<evidence type="ECO:0000256" key="7">
    <source>
        <dbReference type="ARBA" id="ARBA00022989"/>
    </source>
</evidence>
<dbReference type="GO" id="GO:0006508">
    <property type="term" value="P:proteolysis"/>
    <property type="evidence" value="ECO:0007669"/>
    <property type="project" value="UniProtKB-KW"/>
</dbReference>
<reference evidence="12" key="1">
    <citation type="submission" date="2020-10" db="EMBL/GenBank/DDBJ databases">
        <authorList>
            <person name="Gilroy R."/>
        </authorList>
    </citation>
    <scope>NUCLEOTIDE SEQUENCE</scope>
    <source>
        <strain evidence="12">ChiHcec3-11533</strain>
    </source>
</reference>
<feature type="transmembrane region" description="Helical" evidence="9">
    <location>
        <begin position="51"/>
        <end position="81"/>
    </location>
</feature>
<dbReference type="Pfam" id="PF01252">
    <property type="entry name" value="Peptidase_A8"/>
    <property type="match status" value="1"/>
</dbReference>
<dbReference type="PANTHER" id="PTHR33695:SF1">
    <property type="entry name" value="LIPOPROTEIN SIGNAL PEPTIDASE"/>
    <property type="match status" value="1"/>
</dbReference>
<keyword evidence="3 9" id="KW-0645">Protease</keyword>
<dbReference type="InterPro" id="IPR001872">
    <property type="entry name" value="Peptidase_A8"/>
</dbReference>
<dbReference type="PANTHER" id="PTHR33695">
    <property type="entry name" value="LIPOPROTEIN SIGNAL PEPTIDASE"/>
    <property type="match status" value="1"/>
</dbReference>
<evidence type="ECO:0000256" key="10">
    <source>
        <dbReference type="RuleBase" id="RU000594"/>
    </source>
</evidence>
<keyword evidence="6 9" id="KW-0378">Hydrolase</keyword>
<comment type="catalytic activity">
    <reaction evidence="9 10">
        <text>Release of signal peptides from bacterial membrane prolipoproteins. Hydrolyzes -Xaa-Yaa-Zaa-|-(S,diacylglyceryl)Cys-, in which Xaa is hydrophobic (preferably Leu), and Yaa (Ala or Ser) and Zaa (Gly or Ala) have small, neutral side chains.</text>
        <dbReference type="EC" id="3.4.23.36"/>
    </reaction>
</comment>
<evidence type="ECO:0000256" key="11">
    <source>
        <dbReference type="RuleBase" id="RU004181"/>
    </source>
</evidence>
<proteinExistence type="inferred from homology"/>
<gene>
    <name evidence="9 12" type="primary">lspA</name>
    <name evidence="12" type="ORF">IAB02_00650</name>
</gene>
<keyword evidence="7 9" id="KW-1133">Transmembrane helix</keyword>
<dbReference type="AlphaFoldDB" id="A0A9D1I9L1"/>
<feature type="transmembrane region" description="Helical" evidence="9">
    <location>
        <begin position="93"/>
        <end position="115"/>
    </location>
</feature>
<evidence type="ECO:0000256" key="1">
    <source>
        <dbReference type="ARBA" id="ARBA00006139"/>
    </source>
</evidence>
<dbReference type="PRINTS" id="PR00781">
    <property type="entry name" value="LIPOSIGPTASE"/>
</dbReference>
<feature type="active site" evidence="9">
    <location>
        <position position="116"/>
    </location>
</feature>
<evidence type="ECO:0000256" key="6">
    <source>
        <dbReference type="ARBA" id="ARBA00022801"/>
    </source>
</evidence>
<dbReference type="EMBL" id="DVMU01000016">
    <property type="protein sequence ID" value="HIU33045.1"/>
    <property type="molecule type" value="Genomic_DNA"/>
</dbReference>
<dbReference type="HAMAP" id="MF_00161">
    <property type="entry name" value="LspA"/>
    <property type="match status" value="1"/>
</dbReference>
<evidence type="ECO:0000256" key="3">
    <source>
        <dbReference type="ARBA" id="ARBA00022670"/>
    </source>
</evidence>
<evidence type="ECO:0000256" key="9">
    <source>
        <dbReference type="HAMAP-Rule" id="MF_00161"/>
    </source>
</evidence>
<evidence type="ECO:0000256" key="2">
    <source>
        <dbReference type="ARBA" id="ARBA00022475"/>
    </source>
</evidence>